<evidence type="ECO:0000256" key="8">
    <source>
        <dbReference type="HAMAP-Rule" id="MF_01430"/>
    </source>
</evidence>
<keyword evidence="12" id="KW-1185">Reference proteome</keyword>
<evidence type="ECO:0000256" key="4">
    <source>
        <dbReference type="ARBA" id="ARBA00022729"/>
    </source>
</evidence>
<gene>
    <name evidence="8" type="primary">bamA</name>
    <name evidence="11" type="ORF">HMPREF0476_2042</name>
</gene>
<protein>
    <recommendedName>
        <fullName evidence="8 9">Outer membrane protein assembly factor BamA</fullName>
    </recommendedName>
</protein>
<dbReference type="eggNOG" id="COG4775">
    <property type="taxonomic scope" value="Bacteria"/>
</dbReference>
<dbReference type="InterPro" id="IPR000184">
    <property type="entry name" value="Bac_surfAg_D15"/>
</dbReference>
<dbReference type="InterPro" id="IPR010827">
    <property type="entry name" value="BamA/TamA_POTRA"/>
</dbReference>
<dbReference type="PANTHER" id="PTHR12815">
    <property type="entry name" value="SORTING AND ASSEMBLY MACHINERY SAMM50 PROTEIN FAMILY MEMBER"/>
    <property type="match status" value="1"/>
</dbReference>
<keyword evidence="5 8" id="KW-0677">Repeat</keyword>
<dbReference type="STRING" id="504.KKKWG1_0447"/>
<keyword evidence="6 8" id="KW-0472">Membrane</keyword>
<dbReference type="InterPro" id="IPR023707">
    <property type="entry name" value="OM_assembly_BamA"/>
</dbReference>
<evidence type="ECO:0000256" key="3">
    <source>
        <dbReference type="ARBA" id="ARBA00022692"/>
    </source>
</evidence>
<dbReference type="OrthoDB" id="9803054at2"/>
<evidence type="ECO:0000256" key="9">
    <source>
        <dbReference type="NCBIfam" id="TIGR03303"/>
    </source>
</evidence>
<name>F5SA09_KINKI</name>
<comment type="subunit">
    <text evidence="8">Part of the Bam complex.</text>
</comment>
<comment type="subcellular location">
    <subcellularLocation>
        <location evidence="8">Cell outer membrane</location>
    </subcellularLocation>
    <subcellularLocation>
        <location evidence="1">Membrane</location>
    </subcellularLocation>
</comment>
<evidence type="ECO:0000256" key="1">
    <source>
        <dbReference type="ARBA" id="ARBA00004370"/>
    </source>
</evidence>
<dbReference type="InterPro" id="IPR039910">
    <property type="entry name" value="D15-like"/>
</dbReference>
<dbReference type="HOGENOM" id="CLU_007664_1_0_4"/>
<dbReference type="EMBL" id="AFHS01000071">
    <property type="protein sequence ID" value="EGK06833.1"/>
    <property type="molecule type" value="Genomic_DNA"/>
</dbReference>
<accession>F5SA09</accession>
<dbReference type="HAMAP" id="MF_01430">
    <property type="entry name" value="OM_assembly_BamA"/>
    <property type="match status" value="1"/>
</dbReference>
<feature type="signal peptide" evidence="8">
    <location>
        <begin position="1"/>
        <end position="28"/>
    </location>
</feature>
<dbReference type="Proteomes" id="UP000004207">
    <property type="component" value="Unassembled WGS sequence"/>
</dbReference>
<dbReference type="AlphaFoldDB" id="F5SA09"/>
<keyword evidence="7 8" id="KW-0998">Cell outer membrane</keyword>
<evidence type="ECO:0000256" key="5">
    <source>
        <dbReference type="ARBA" id="ARBA00022737"/>
    </source>
</evidence>
<keyword evidence="4 8" id="KW-0732">Signal</keyword>
<evidence type="ECO:0000256" key="6">
    <source>
        <dbReference type="ARBA" id="ARBA00023136"/>
    </source>
</evidence>
<feature type="chain" id="PRO_5009012165" description="Outer membrane protein assembly factor BamA" evidence="8">
    <location>
        <begin position="29"/>
        <end position="850"/>
    </location>
</feature>
<keyword evidence="2 8" id="KW-1134">Transmembrane beta strand</keyword>
<reference evidence="11 12" key="1">
    <citation type="submission" date="2011-04" db="EMBL/GenBank/DDBJ databases">
        <authorList>
            <person name="Muzny D."/>
            <person name="Qin X."/>
            <person name="Deng J."/>
            <person name="Jiang H."/>
            <person name="Liu Y."/>
            <person name="Qu J."/>
            <person name="Song X.-Z."/>
            <person name="Zhang L."/>
            <person name="Thornton R."/>
            <person name="Coyle M."/>
            <person name="Francisco L."/>
            <person name="Jackson L."/>
            <person name="Javaid M."/>
            <person name="Korchina V."/>
            <person name="Kovar C."/>
            <person name="Mata R."/>
            <person name="Mathew T."/>
            <person name="Ngo R."/>
            <person name="Nguyen L."/>
            <person name="Nguyen N."/>
            <person name="Okwuonu G."/>
            <person name="Ongeri F."/>
            <person name="Pham C."/>
            <person name="Simmons D."/>
            <person name="Wilczek-Boney K."/>
            <person name="Hale W."/>
            <person name="Jakkamsetti A."/>
            <person name="Pham P."/>
            <person name="Ruth R."/>
            <person name="San Lucas F."/>
            <person name="Warren J."/>
            <person name="Zhang J."/>
            <person name="Zhao Z."/>
            <person name="Zhou C."/>
            <person name="Zhu D."/>
            <person name="Lee S."/>
            <person name="Bess C."/>
            <person name="Blankenburg K."/>
            <person name="Forbes L."/>
            <person name="Fu Q."/>
            <person name="Gubbala S."/>
            <person name="Hirani K."/>
            <person name="Jayaseelan J.C."/>
            <person name="Lara F."/>
            <person name="Munidasa M."/>
            <person name="Palculict T."/>
            <person name="Patil S."/>
            <person name="Pu L.-L."/>
            <person name="Saada N."/>
            <person name="Tang L."/>
            <person name="Weissenberger G."/>
            <person name="Zhu Y."/>
            <person name="Hemphill L."/>
            <person name="Shang Y."/>
            <person name="Youmans B."/>
            <person name="Ayvaz T."/>
            <person name="Ross M."/>
            <person name="Santibanez J."/>
            <person name="Aqrawi P."/>
            <person name="Gross S."/>
            <person name="Joshi V."/>
            <person name="Fowler G."/>
            <person name="Nazareth L."/>
            <person name="Reid J."/>
            <person name="Worley K."/>
            <person name="Petrosino J."/>
            <person name="Highlander S."/>
            <person name="Gibbs R."/>
        </authorList>
    </citation>
    <scope>NUCLEOTIDE SEQUENCE [LARGE SCALE GENOMIC DNA]</scope>
    <source>
        <strain evidence="11 12">ATCC 23330</strain>
    </source>
</reference>
<comment type="caution">
    <text evidence="11">The sequence shown here is derived from an EMBL/GenBank/DDBJ whole genome shotgun (WGS) entry which is preliminary data.</text>
</comment>
<sequence length="850" mass="95167" precursor="true">MYFLDNNMKLNKLVATLIAVGMASPVWADFTVGDFRIEGEQHTSEATVRSLLPIKVGDIYTETVGENIIRSLYASGFYENVMLEQNGEQLIITVKERPIISDLTIRGAKVLPNDAILKQMSQVRGSTTASDADLVLRNGEKSHDEKLAEFETQSKFDTAQALASAGLAKGDFFSQEALQRALQALYGAYREQGKNSVEIKPEIQELARNRVAITIDIKEGETTRVDELNFEGNENFSDFRLSRVVSLTDGTLFSWATKSDVFSWEKFAQDKARLEAFYHDKGYFDFRVDEEGLQRQLSEDKTSESVTIKVYEGERYHWGKANIVGDSKDVSMDNLTRHLSKLKEGRLSNMETLQAALAQIKLELQSAGYAHAQVTADANRRLAENGKGKNFVDITVQIAPGNRIAVRHITVSGNNKTRDEVIRRELRQMEGATFDQAKINRSMERLRQLGYFEDVNMQSAVVPENEQQVDLSVAVKERATGSLNASAGWSQDDGLVISGSVSQDNLFGTGKSASLSVSRSKVRQNANISFTDPYFTPDGVSMTYTLFGSNYVPYKLNTSARNYRMLRYGGTMVMGVPITEYDRVNIGLGVENMQVKLRDNPPYRYQRFVNQHGERNWLYKGLLSWYRNTTDDAYWPTKGYQANVTGEVALPGSGIQYYQLGHQQTWYFPLNKAFTLMLNGQFGISGRYGKTSEVPFMFNQTGGGLGSVRGFESGSLGPKVYDIDPIDGSRDTETYGGKFAANVNAELLFPFPGVKDSRTVRLSLFADAGSVWDGKTYNPNRYSASNPNGSNGYYSSDYRSTFREELRYSAGGALTWISPVGPIKLSYAYPLRKRDTDLIQRFQFQLGTVF</sequence>
<dbReference type="Pfam" id="PF07244">
    <property type="entry name" value="POTRA"/>
    <property type="match status" value="5"/>
</dbReference>
<evidence type="ECO:0000256" key="7">
    <source>
        <dbReference type="ARBA" id="ARBA00023237"/>
    </source>
</evidence>
<organism evidence="11 12">
    <name type="scientific">Kingella kingae ATCC 23330</name>
    <dbReference type="NCBI Taxonomy" id="887327"/>
    <lineage>
        <taxon>Bacteria</taxon>
        <taxon>Pseudomonadati</taxon>
        <taxon>Pseudomonadota</taxon>
        <taxon>Betaproteobacteria</taxon>
        <taxon>Neisseriales</taxon>
        <taxon>Neisseriaceae</taxon>
        <taxon>Kingella</taxon>
    </lineage>
</organism>
<comment type="function">
    <text evidence="8">Part of the outer membrane protein assembly complex, which is involved in assembly and insertion of beta-barrel proteins into the outer membrane.</text>
</comment>
<dbReference type="Gene3D" id="2.40.160.50">
    <property type="entry name" value="membrane protein fhac: a member of the omp85/tpsb transporter family"/>
    <property type="match status" value="1"/>
</dbReference>
<dbReference type="InterPro" id="IPR034746">
    <property type="entry name" value="POTRA"/>
</dbReference>
<dbReference type="PIRSF" id="PIRSF006076">
    <property type="entry name" value="OM_assembly_OMP85"/>
    <property type="match status" value="1"/>
</dbReference>
<dbReference type="GO" id="GO:0051205">
    <property type="term" value="P:protein insertion into membrane"/>
    <property type="evidence" value="ECO:0007669"/>
    <property type="project" value="UniProtKB-UniRule"/>
</dbReference>
<dbReference type="PANTHER" id="PTHR12815:SF23">
    <property type="entry name" value="OUTER MEMBRANE PROTEIN ASSEMBLY FACTOR BAMA"/>
    <property type="match status" value="1"/>
</dbReference>
<keyword evidence="3 8" id="KW-0812">Transmembrane</keyword>
<dbReference type="Gene3D" id="3.10.20.310">
    <property type="entry name" value="membrane protein fhac"/>
    <property type="match status" value="5"/>
</dbReference>
<dbReference type="NCBIfam" id="TIGR03303">
    <property type="entry name" value="OM_YaeT"/>
    <property type="match status" value="1"/>
</dbReference>
<feature type="domain" description="POTRA" evidence="10">
    <location>
        <begin position="30"/>
        <end position="97"/>
    </location>
</feature>
<proteinExistence type="inferred from homology"/>
<feature type="domain" description="POTRA" evidence="10">
    <location>
        <begin position="404"/>
        <end position="478"/>
    </location>
</feature>
<comment type="similarity">
    <text evidence="8">Belongs to the BamA family.</text>
</comment>
<evidence type="ECO:0000259" key="10">
    <source>
        <dbReference type="PROSITE" id="PS51779"/>
    </source>
</evidence>
<dbReference type="GO" id="GO:0043165">
    <property type="term" value="P:Gram-negative-bacterium-type cell outer membrane assembly"/>
    <property type="evidence" value="ECO:0007669"/>
    <property type="project" value="UniProtKB-UniRule"/>
</dbReference>
<evidence type="ECO:0000313" key="12">
    <source>
        <dbReference type="Proteomes" id="UP000004207"/>
    </source>
</evidence>
<evidence type="ECO:0000256" key="2">
    <source>
        <dbReference type="ARBA" id="ARBA00022452"/>
    </source>
</evidence>
<evidence type="ECO:0000313" key="11">
    <source>
        <dbReference type="EMBL" id="EGK06833.1"/>
    </source>
</evidence>
<dbReference type="GO" id="GO:0009279">
    <property type="term" value="C:cell outer membrane"/>
    <property type="evidence" value="ECO:0007669"/>
    <property type="project" value="UniProtKB-SubCell"/>
</dbReference>
<dbReference type="Pfam" id="PF01103">
    <property type="entry name" value="Omp85"/>
    <property type="match status" value="1"/>
</dbReference>
<dbReference type="PROSITE" id="PS51779">
    <property type="entry name" value="POTRA"/>
    <property type="match status" value="2"/>
</dbReference>